<proteinExistence type="predicted"/>
<organism evidence="1 2">
    <name type="scientific">Flavobacterium artemisiae</name>
    <dbReference type="NCBI Taxonomy" id="2126556"/>
    <lineage>
        <taxon>Bacteria</taxon>
        <taxon>Pseudomonadati</taxon>
        <taxon>Bacteroidota</taxon>
        <taxon>Flavobacteriia</taxon>
        <taxon>Flavobacteriales</taxon>
        <taxon>Flavobacteriaceae</taxon>
        <taxon>Flavobacterium</taxon>
    </lineage>
</organism>
<reference evidence="2" key="1">
    <citation type="journal article" date="2019" name="Int. J. Syst. Evol. Microbiol.">
        <title>The Global Catalogue of Microorganisms (GCM) 10K type strain sequencing project: providing services to taxonomists for standard genome sequencing and annotation.</title>
        <authorList>
            <consortium name="The Broad Institute Genomics Platform"/>
            <consortium name="The Broad Institute Genome Sequencing Center for Infectious Disease"/>
            <person name="Wu L."/>
            <person name="Ma J."/>
        </authorList>
    </citation>
    <scope>NUCLEOTIDE SEQUENCE [LARGE SCALE GENOMIC DNA]</scope>
    <source>
        <strain evidence="2">CCUG 70865</strain>
    </source>
</reference>
<dbReference type="RefSeq" id="WP_379815924.1">
    <property type="nucleotide sequence ID" value="NZ_JBHUDZ010000002.1"/>
</dbReference>
<protein>
    <submittedName>
        <fullName evidence="1">Uncharacterized protein</fullName>
    </submittedName>
</protein>
<dbReference type="EMBL" id="JBHUDZ010000002">
    <property type="protein sequence ID" value="MFD1601468.1"/>
    <property type="molecule type" value="Genomic_DNA"/>
</dbReference>
<evidence type="ECO:0000313" key="2">
    <source>
        <dbReference type="Proteomes" id="UP001597138"/>
    </source>
</evidence>
<keyword evidence="2" id="KW-1185">Reference proteome</keyword>
<accession>A0ABW4H7U3</accession>
<name>A0ABW4H7U3_9FLAO</name>
<evidence type="ECO:0000313" key="1">
    <source>
        <dbReference type="EMBL" id="MFD1601468.1"/>
    </source>
</evidence>
<comment type="caution">
    <text evidence="1">The sequence shown here is derived from an EMBL/GenBank/DDBJ whole genome shotgun (WGS) entry which is preliminary data.</text>
</comment>
<dbReference type="Proteomes" id="UP001597138">
    <property type="component" value="Unassembled WGS sequence"/>
</dbReference>
<gene>
    <name evidence="1" type="ORF">ACFSC2_01820</name>
</gene>
<sequence length="185" mass="21470">MGAEKEEFMKIGRLHVFIFLLSLILISFKTYKEVDDNNINTSGIYISRDTLFSLDKNYKNEITVELLKLNENKTVQLSFMKYSYKEGEDKMTNENITIWLGNESLYNYKVLNDKTIEISCYHKMPKRKWNDFATPSSVKIKAKFEVVGDKLILLKSSGGNFKKLYTLNKNIINNHKNIKIGSACN</sequence>